<dbReference type="PANTHER" id="PTHR24421">
    <property type="entry name" value="NITRATE/NITRITE SENSOR PROTEIN NARX-RELATED"/>
    <property type="match status" value="1"/>
</dbReference>
<dbReference type="GO" id="GO:0019825">
    <property type="term" value="F:oxygen binding"/>
    <property type="evidence" value="ECO:0007669"/>
    <property type="project" value="UniProtKB-ARBA"/>
</dbReference>
<dbReference type="InterPro" id="IPR003594">
    <property type="entry name" value="HATPase_dom"/>
</dbReference>
<dbReference type="GO" id="GO:0019826">
    <property type="term" value="F:oxygen sensor activity"/>
    <property type="evidence" value="ECO:0007669"/>
    <property type="project" value="UniProtKB-ARBA"/>
</dbReference>
<comment type="cofactor">
    <cofactor evidence="2">
        <name>heme</name>
        <dbReference type="ChEBI" id="CHEBI:30413"/>
    </cofactor>
</comment>
<feature type="domain" description="Histidine kinase/HSP90-like ATPase" evidence="12">
    <location>
        <begin position="504"/>
        <end position="593"/>
    </location>
</feature>
<dbReference type="GO" id="GO:0046983">
    <property type="term" value="F:protein dimerization activity"/>
    <property type="evidence" value="ECO:0007669"/>
    <property type="project" value="InterPro"/>
</dbReference>
<comment type="cofactor">
    <cofactor evidence="1">
        <name>Mg(2+)</name>
        <dbReference type="ChEBI" id="CHEBI:18420"/>
    </cofactor>
</comment>
<keyword evidence="10" id="KW-0902">Two-component regulatory system</keyword>
<evidence type="ECO:0000259" key="11">
    <source>
        <dbReference type="SMART" id="SM00065"/>
    </source>
</evidence>
<evidence type="ECO:0000256" key="1">
    <source>
        <dbReference type="ARBA" id="ARBA00001946"/>
    </source>
</evidence>
<dbReference type="SMART" id="SM00065">
    <property type="entry name" value="GAF"/>
    <property type="match status" value="2"/>
</dbReference>
<evidence type="ECO:0000256" key="2">
    <source>
        <dbReference type="ARBA" id="ARBA00001971"/>
    </source>
</evidence>
<dbReference type="GO" id="GO:0020037">
    <property type="term" value="F:heme binding"/>
    <property type="evidence" value="ECO:0007669"/>
    <property type="project" value="UniProtKB-ARBA"/>
</dbReference>
<dbReference type="Proteomes" id="UP000294856">
    <property type="component" value="Unassembled WGS sequence"/>
</dbReference>
<dbReference type="CDD" id="cd16917">
    <property type="entry name" value="HATPase_UhpB-NarQ-NarX-like"/>
    <property type="match status" value="1"/>
</dbReference>
<dbReference type="InterPro" id="IPR050482">
    <property type="entry name" value="Sensor_HK_TwoCompSys"/>
</dbReference>
<dbReference type="Pfam" id="PF07730">
    <property type="entry name" value="HisKA_3"/>
    <property type="match status" value="1"/>
</dbReference>
<dbReference type="GO" id="GO:0000155">
    <property type="term" value="F:phosphorelay sensor kinase activity"/>
    <property type="evidence" value="ECO:0007669"/>
    <property type="project" value="InterPro"/>
</dbReference>
<keyword evidence="6" id="KW-0479">Metal-binding</keyword>
<keyword evidence="14" id="KW-1185">Reference proteome</keyword>
<dbReference type="InterPro" id="IPR029016">
    <property type="entry name" value="GAF-like_dom_sf"/>
</dbReference>
<dbReference type="Pfam" id="PF13185">
    <property type="entry name" value="GAF_2"/>
    <property type="match status" value="2"/>
</dbReference>
<accession>A0A4R1FQC9</accession>
<dbReference type="FunFam" id="3.30.450.40:FF:000052">
    <property type="entry name" value="Oxygen sensor histidine kinase response regulator DevS/DosS"/>
    <property type="match status" value="1"/>
</dbReference>
<protein>
    <submittedName>
        <fullName evidence="13">Histidine kinase/DNA gyrase B/HSP90-like ATPase</fullName>
    </submittedName>
</protein>
<evidence type="ECO:0000313" key="13">
    <source>
        <dbReference type="EMBL" id="TCJ96320.1"/>
    </source>
</evidence>
<dbReference type="EMBL" id="SMFR01000002">
    <property type="protein sequence ID" value="TCJ96320.1"/>
    <property type="molecule type" value="Genomic_DNA"/>
</dbReference>
<keyword evidence="9" id="KW-0408">Iron</keyword>
<keyword evidence="3" id="KW-0963">Cytoplasm</keyword>
<evidence type="ECO:0000259" key="12">
    <source>
        <dbReference type="SMART" id="SM00387"/>
    </source>
</evidence>
<dbReference type="AlphaFoldDB" id="A0A4R1FQC9"/>
<dbReference type="Gene3D" id="3.30.450.40">
    <property type="match status" value="2"/>
</dbReference>
<feature type="domain" description="GAF" evidence="11">
    <location>
        <begin position="244"/>
        <end position="393"/>
    </location>
</feature>
<evidence type="ECO:0000256" key="4">
    <source>
        <dbReference type="ARBA" id="ARBA00022553"/>
    </source>
</evidence>
<reference evidence="13 14" key="1">
    <citation type="submission" date="2019-03" db="EMBL/GenBank/DDBJ databases">
        <title>Genomic Encyclopedia of Type Strains, Phase IV (KMG-IV): sequencing the most valuable type-strain genomes for metagenomic binning, comparative biology and taxonomic classification.</title>
        <authorList>
            <person name="Goeker M."/>
        </authorList>
    </citation>
    <scope>NUCLEOTIDE SEQUENCE [LARGE SCALE GENOMIC DNA]</scope>
    <source>
        <strain evidence="13 14">DSM 44684</strain>
    </source>
</reference>
<dbReference type="InterPro" id="IPR011712">
    <property type="entry name" value="Sig_transdc_His_kin_sub3_dim/P"/>
</dbReference>
<keyword evidence="4" id="KW-0597">Phosphoprotein</keyword>
<comment type="caution">
    <text evidence="13">The sequence shown here is derived from an EMBL/GenBank/DDBJ whole genome shotgun (WGS) entry which is preliminary data.</text>
</comment>
<dbReference type="SUPFAM" id="SSF55781">
    <property type="entry name" value="GAF domain-like"/>
    <property type="match status" value="2"/>
</dbReference>
<keyword evidence="5" id="KW-0808">Transferase</keyword>
<dbReference type="InterPro" id="IPR036890">
    <property type="entry name" value="HATPase_C_sf"/>
</dbReference>
<proteinExistence type="predicted"/>
<dbReference type="GO" id="GO:0005524">
    <property type="term" value="F:ATP binding"/>
    <property type="evidence" value="ECO:0007669"/>
    <property type="project" value="UniProtKB-ARBA"/>
</dbReference>
<evidence type="ECO:0000256" key="8">
    <source>
        <dbReference type="ARBA" id="ARBA00022842"/>
    </source>
</evidence>
<dbReference type="SMART" id="SM00387">
    <property type="entry name" value="HATPase_c"/>
    <property type="match status" value="1"/>
</dbReference>
<dbReference type="GO" id="GO:0070025">
    <property type="term" value="F:carbon monoxide binding"/>
    <property type="evidence" value="ECO:0007669"/>
    <property type="project" value="UniProtKB-ARBA"/>
</dbReference>
<dbReference type="Pfam" id="PF02518">
    <property type="entry name" value="HATPase_c"/>
    <property type="match status" value="1"/>
</dbReference>
<evidence type="ECO:0000256" key="7">
    <source>
        <dbReference type="ARBA" id="ARBA00022777"/>
    </source>
</evidence>
<evidence type="ECO:0000256" key="5">
    <source>
        <dbReference type="ARBA" id="ARBA00022679"/>
    </source>
</evidence>
<evidence type="ECO:0000256" key="6">
    <source>
        <dbReference type="ARBA" id="ARBA00022723"/>
    </source>
</evidence>
<sequence>MTIVATHDGVEEWRPMENTSGARGRLPVTETLSQLRLRELLAEVQDRITQIVDVRDRMDRLMEAMLVVTAGLDLDNTLRTIVHTAIELVDAGYGALGVRETDKTSNQLSEFVHEGIDDRARVLIGDLPRGHGVLGVLIADPKPIRLSNLSDHLSSVGFPANHPPMRTFLGVPVKVRDEVFGNLYLTEKAGGLEFTEDDEVVVQALAAAAGIAIENARLYEESRVRQQWLEAIRDVATELLAGSPTDHVLGLVAERGHTLTGSACTFLALPEDPDVPRDEITELVVVAAAGVDADSLIGKHIPLEDSHSAEAFRSGHTVAADSPAHNPLFESAEDFGPVLTLPLRANGLVTGVLTSVFPAGAAQVSAVDQALMTTYADQAAVALQLADTQRRMRELDVYADRDRIARGLHDHVIQRLFAVGLSLQGTMQRARSTEVRGRLDETIDDIQAIVQDIRFSIFDLQSNTATDSSTYRKRLHDIITDMTDETGLRTTVRLAGPVTVLEPPLSDHVEAVLREAVSNVVRHAKASTVGVELIVRDEVSIEVTDDGAGIDPETSRRSGLANLAARAAQMDGTFVIAPQAQGGTKMRWTAPLD</sequence>
<dbReference type="GO" id="GO:0070026">
    <property type="term" value="F:nitric oxide binding"/>
    <property type="evidence" value="ECO:0007669"/>
    <property type="project" value="UniProtKB-ARBA"/>
</dbReference>
<organism evidence="13 14">
    <name type="scientific">Nocardia alba</name>
    <dbReference type="NCBI Taxonomy" id="225051"/>
    <lineage>
        <taxon>Bacteria</taxon>
        <taxon>Bacillati</taxon>
        <taxon>Actinomycetota</taxon>
        <taxon>Actinomycetes</taxon>
        <taxon>Mycobacteriales</taxon>
        <taxon>Nocardiaceae</taxon>
        <taxon>Nocardia</taxon>
    </lineage>
</organism>
<dbReference type="STRING" id="1210063.GCA_001612665_00011"/>
<evidence type="ECO:0000313" key="14">
    <source>
        <dbReference type="Proteomes" id="UP000294856"/>
    </source>
</evidence>
<dbReference type="SUPFAM" id="SSF55874">
    <property type="entry name" value="ATPase domain of HSP90 chaperone/DNA topoisomerase II/histidine kinase"/>
    <property type="match status" value="1"/>
</dbReference>
<feature type="domain" description="GAF" evidence="11">
    <location>
        <begin position="73"/>
        <end position="223"/>
    </location>
</feature>
<dbReference type="Gene3D" id="1.20.5.1930">
    <property type="match status" value="1"/>
</dbReference>
<dbReference type="GO" id="GO:0000287">
    <property type="term" value="F:magnesium ion binding"/>
    <property type="evidence" value="ECO:0007669"/>
    <property type="project" value="UniProtKB-ARBA"/>
</dbReference>
<evidence type="ECO:0000256" key="3">
    <source>
        <dbReference type="ARBA" id="ARBA00022490"/>
    </source>
</evidence>
<keyword evidence="7 13" id="KW-0418">Kinase</keyword>
<dbReference type="Gene3D" id="3.30.565.10">
    <property type="entry name" value="Histidine kinase-like ATPase, C-terminal domain"/>
    <property type="match status" value="1"/>
</dbReference>
<name>A0A4R1FQC9_9NOCA</name>
<dbReference type="InterPro" id="IPR003018">
    <property type="entry name" value="GAF"/>
</dbReference>
<dbReference type="PANTHER" id="PTHR24421:SF56">
    <property type="entry name" value="OXYGEN SENSOR HISTIDINE KINASE RESPONSE REGULATOR DOST"/>
    <property type="match status" value="1"/>
</dbReference>
<evidence type="ECO:0000256" key="9">
    <source>
        <dbReference type="ARBA" id="ARBA00023004"/>
    </source>
</evidence>
<keyword evidence="8" id="KW-0460">Magnesium</keyword>
<dbReference type="GO" id="GO:0016020">
    <property type="term" value="C:membrane"/>
    <property type="evidence" value="ECO:0007669"/>
    <property type="project" value="InterPro"/>
</dbReference>
<evidence type="ECO:0000256" key="10">
    <source>
        <dbReference type="ARBA" id="ARBA00023012"/>
    </source>
</evidence>
<gene>
    <name evidence="13" type="ORF">DFR71_2347</name>
</gene>
<dbReference type="GO" id="GO:0070483">
    <property type="term" value="P:detection of hypoxia"/>
    <property type="evidence" value="ECO:0007669"/>
    <property type="project" value="UniProtKB-ARBA"/>
</dbReference>